<evidence type="ECO:0000313" key="9">
    <source>
        <dbReference type="Proteomes" id="UP000477386"/>
    </source>
</evidence>
<dbReference type="CDD" id="cd07185">
    <property type="entry name" value="OmpA_C-like"/>
    <property type="match status" value="1"/>
</dbReference>
<feature type="chain" id="PRO_5026984812" evidence="6">
    <location>
        <begin position="22"/>
        <end position="704"/>
    </location>
</feature>
<dbReference type="RefSeq" id="WP_164036491.1">
    <property type="nucleotide sequence ID" value="NZ_JAAGNZ010000001.1"/>
</dbReference>
<dbReference type="InterPro" id="IPR011659">
    <property type="entry name" value="WD40"/>
</dbReference>
<keyword evidence="9" id="KW-1185">Reference proteome</keyword>
<evidence type="ECO:0000256" key="5">
    <source>
        <dbReference type="SAM" id="MobiDB-lite"/>
    </source>
</evidence>
<dbReference type="SUPFAM" id="SSF103088">
    <property type="entry name" value="OmpA-like"/>
    <property type="match status" value="1"/>
</dbReference>
<name>A0A6M0IH33_9BACT</name>
<dbReference type="PROSITE" id="PS51123">
    <property type="entry name" value="OMPA_2"/>
    <property type="match status" value="1"/>
</dbReference>
<dbReference type="SUPFAM" id="SSF82171">
    <property type="entry name" value="DPP6 N-terminal domain-like"/>
    <property type="match status" value="1"/>
</dbReference>
<gene>
    <name evidence="8" type="ORF">GK091_08960</name>
</gene>
<evidence type="ECO:0000313" key="8">
    <source>
        <dbReference type="EMBL" id="NEU67005.1"/>
    </source>
</evidence>
<evidence type="ECO:0000259" key="7">
    <source>
        <dbReference type="PROSITE" id="PS51123"/>
    </source>
</evidence>
<dbReference type="GO" id="GO:0009279">
    <property type="term" value="C:cell outer membrane"/>
    <property type="evidence" value="ECO:0007669"/>
    <property type="project" value="UniProtKB-SubCell"/>
</dbReference>
<dbReference type="Gene3D" id="3.30.1330.60">
    <property type="entry name" value="OmpA-like domain"/>
    <property type="match status" value="1"/>
</dbReference>
<accession>A0A6M0IH33</accession>
<dbReference type="Proteomes" id="UP000477386">
    <property type="component" value="Unassembled WGS sequence"/>
</dbReference>
<comment type="caution">
    <text evidence="8">The sequence shown here is derived from an EMBL/GenBank/DDBJ whole genome shotgun (WGS) entry which is preliminary data.</text>
</comment>
<protein>
    <submittedName>
        <fullName evidence="8">OmpA family protein</fullName>
    </submittedName>
</protein>
<feature type="domain" description="OmpA-like" evidence="7">
    <location>
        <begin position="589"/>
        <end position="704"/>
    </location>
</feature>
<evidence type="ECO:0000256" key="4">
    <source>
        <dbReference type="PROSITE-ProRule" id="PRU00473"/>
    </source>
</evidence>
<dbReference type="InterPro" id="IPR036737">
    <property type="entry name" value="OmpA-like_sf"/>
</dbReference>
<keyword evidence="3" id="KW-0998">Cell outer membrane</keyword>
<evidence type="ECO:0000256" key="3">
    <source>
        <dbReference type="ARBA" id="ARBA00023237"/>
    </source>
</evidence>
<proteinExistence type="predicted"/>
<reference evidence="8 9" key="1">
    <citation type="submission" date="2020-02" db="EMBL/GenBank/DDBJ databases">
        <title>Draft genome sequence of two Spirosoma agri KCTC 52727 and Spirosoma terrae KCTC 52035.</title>
        <authorList>
            <person name="Rojas J."/>
            <person name="Ambika Manirajan B."/>
            <person name="Ratering S."/>
            <person name="Suarez C."/>
            <person name="Schnell S."/>
        </authorList>
    </citation>
    <scope>NUCLEOTIDE SEQUENCE [LARGE SCALE GENOMIC DNA]</scope>
    <source>
        <strain evidence="8 9">KCTC 52727</strain>
    </source>
</reference>
<keyword evidence="2 4" id="KW-0472">Membrane</keyword>
<keyword evidence="6" id="KW-0732">Signal</keyword>
<dbReference type="CDD" id="cd15482">
    <property type="entry name" value="Sialidase_non-viral"/>
    <property type="match status" value="1"/>
</dbReference>
<dbReference type="Pfam" id="PF00691">
    <property type="entry name" value="OmpA"/>
    <property type="match status" value="1"/>
</dbReference>
<dbReference type="AlphaFoldDB" id="A0A6M0IH33"/>
<feature type="signal peptide" evidence="6">
    <location>
        <begin position="1"/>
        <end position="21"/>
    </location>
</feature>
<evidence type="ECO:0000256" key="6">
    <source>
        <dbReference type="SAM" id="SignalP"/>
    </source>
</evidence>
<dbReference type="PANTHER" id="PTHR30329:SF21">
    <property type="entry name" value="LIPOPROTEIN YIAD-RELATED"/>
    <property type="match status" value="1"/>
</dbReference>
<organism evidence="8 9">
    <name type="scientific">Spirosoma agri</name>
    <dbReference type="NCBI Taxonomy" id="1987381"/>
    <lineage>
        <taxon>Bacteria</taxon>
        <taxon>Pseudomonadati</taxon>
        <taxon>Bacteroidota</taxon>
        <taxon>Cytophagia</taxon>
        <taxon>Cytophagales</taxon>
        <taxon>Cytophagaceae</taxon>
        <taxon>Spirosoma</taxon>
    </lineage>
</organism>
<dbReference type="InterPro" id="IPR006665">
    <property type="entry name" value="OmpA-like"/>
</dbReference>
<sequence>MRVWSILSGLLAVMVSGVGLAQPTSSRSAETQRPTSSQAESQRQASGQVLWASRVIGFSSEKKGEPTGDQYKASQALGKPNKLPQLGESPAAWAPKGADGAADEWIQVGFDKSIAIRQLVIGENVNPGAIVQVLIIDSHKKEHQVYRNEKPGPRQDPLLRIILNDSTIVGDQVKVVLNGAAVPGLNQIDAIAISEDARPIPFEINVSKATPKEIVKENLGKNVNSPGQEVAPVIAPDGRTLYFTRNFNKANLGGADRQDVWFSTLESGSTGNPAGWSEAVNIGPPINNTGDNAISGLSPDGRTAYLINVYRPDGGLAFGISKSTKTRQNWSPPVECKIANNYNLHEKNQLEFCVSPDGKAIILAVQRKDTRGNRDLYVSLQQADKNWSEPVSLGSVINSADFESSPFLAADNRTLYFTSGGHPGYGNGDIFVSRRLDDSWGNWSEPENLGSAINTAEWDGYFTIPASGDFAYLSSRAGSMGEDDIFRLKLFPAIKPDPVAIISGQVLDAKTRKPVASEVVAGLLDDAKEMAKADYDPETGEYKLILPTQKVYTLKAIKEGYFPATETIDLSKDKRFRDIKRNLLLVKIESGQKITMREVLFEQSQFKLLAGADSELDRMAEMMTQYPAMEILVEGHTDNQGDWEPNMKLSADRVRVVKEYLLSKGISESRIQTKAWGPSKPIASNETEEKRKQNRRVEFTILKL</sequence>
<dbReference type="Pfam" id="PF07676">
    <property type="entry name" value="PD40"/>
    <property type="match status" value="2"/>
</dbReference>
<dbReference type="InterPro" id="IPR050330">
    <property type="entry name" value="Bact_OuterMem_StrucFunc"/>
</dbReference>
<dbReference type="InterPro" id="IPR006664">
    <property type="entry name" value="OMP_bac"/>
</dbReference>
<dbReference type="PANTHER" id="PTHR30329">
    <property type="entry name" value="STATOR ELEMENT OF FLAGELLAR MOTOR COMPLEX"/>
    <property type="match status" value="1"/>
</dbReference>
<feature type="region of interest" description="Disordered" evidence="5">
    <location>
        <begin position="22"/>
        <end position="46"/>
    </location>
</feature>
<dbReference type="Gene3D" id="2.60.40.1120">
    <property type="entry name" value="Carboxypeptidase-like, regulatory domain"/>
    <property type="match status" value="1"/>
</dbReference>
<dbReference type="EMBL" id="JAAGNZ010000001">
    <property type="protein sequence ID" value="NEU67005.1"/>
    <property type="molecule type" value="Genomic_DNA"/>
</dbReference>
<evidence type="ECO:0000256" key="2">
    <source>
        <dbReference type="ARBA" id="ARBA00023136"/>
    </source>
</evidence>
<comment type="subcellular location">
    <subcellularLocation>
        <location evidence="1">Cell outer membrane</location>
    </subcellularLocation>
</comment>
<dbReference type="PRINTS" id="PR01021">
    <property type="entry name" value="OMPADOMAIN"/>
</dbReference>
<evidence type="ECO:0000256" key="1">
    <source>
        <dbReference type="ARBA" id="ARBA00004442"/>
    </source>
</evidence>
<feature type="region of interest" description="Disordered" evidence="5">
    <location>
        <begin position="60"/>
        <end position="83"/>
    </location>
</feature>